<gene>
    <name evidence="5" type="ORF">CDD81_822</name>
</gene>
<keyword evidence="2" id="KW-0812">Transmembrane</keyword>
<keyword evidence="2" id="KW-0472">Membrane</keyword>
<accession>A0A2C5Y264</accession>
<dbReference type="STRING" id="1399860.A0A2C5Y264"/>
<dbReference type="Proteomes" id="UP000226192">
    <property type="component" value="Unassembled WGS sequence"/>
</dbReference>
<proteinExistence type="predicted"/>
<dbReference type="AlphaFoldDB" id="A0A2C5Y264"/>
<feature type="compositionally biased region" description="Basic and acidic residues" evidence="1">
    <location>
        <begin position="93"/>
        <end position="106"/>
    </location>
</feature>
<dbReference type="OrthoDB" id="2435509at2759"/>
<dbReference type="InterPro" id="IPR055561">
    <property type="entry name" value="DUF7137"/>
</dbReference>
<keyword evidence="6" id="KW-1185">Reference proteome</keyword>
<evidence type="ECO:0000256" key="1">
    <source>
        <dbReference type="SAM" id="MobiDB-lite"/>
    </source>
</evidence>
<evidence type="ECO:0000256" key="2">
    <source>
        <dbReference type="SAM" id="Phobius"/>
    </source>
</evidence>
<keyword evidence="2" id="KW-1133">Transmembrane helix</keyword>
<dbReference type="EMBL" id="NJET01000118">
    <property type="protein sequence ID" value="PHH61054.1"/>
    <property type="molecule type" value="Genomic_DNA"/>
</dbReference>
<evidence type="ECO:0000313" key="6">
    <source>
        <dbReference type="Proteomes" id="UP000226192"/>
    </source>
</evidence>
<feature type="region of interest" description="Disordered" evidence="1">
    <location>
        <begin position="40"/>
        <end position="118"/>
    </location>
</feature>
<feature type="signal peptide" evidence="3">
    <location>
        <begin position="1"/>
        <end position="23"/>
    </location>
</feature>
<dbReference type="Pfam" id="PF23585">
    <property type="entry name" value="DUF7137"/>
    <property type="match status" value="1"/>
</dbReference>
<dbReference type="PANTHER" id="PTHR42028">
    <property type="entry name" value="CHROMOSOME 1, WHOLE GENOME SHOTGUN SEQUENCE"/>
    <property type="match status" value="1"/>
</dbReference>
<sequence length="292" mass="31216">MHPTQSLLSLAACLAPLVSVAAAASWPRWLPEANALVQRADESTNDVPATRTTPAPESSVTVFTSGSVTSGTTDASTPKTTAELNTAKPTQSGKDKTETDKAKSTETDSAEPSQTEAQYYPASINMTTPDARATPGLILYKIGDNVPWAWKYENLGKKPRAIDVVISCPIASQEWTVASNMSFKPVVDYVWDTTKQANDVEKPLLTAKCSLIIKDSDAHTGDAPQPGQLGSSKALDFGLYAPQPYTPFDEWTCPGCNDAPGPLDRQAVRLAVIMSITTFVSFTWFVGGLGLD</sequence>
<comment type="caution">
    <text evidence="5">The sequence shown here is derived from an EMBL/GenBank/DDBJ whole genome shotgun (WGS) entry which is preliminary data.</text>
</comment>
<evidence type="ECO:0000259" key="4">
    <source>
        <dbReference type="Pfam" id="PF23585"/>
    </source>
</evidence>
<reference evidence="5 6" key="1">
    <citation type="submission" date="2017-06" db="EMBL/GenBank/DDBJ databases">
        <title>Ant-infecting Ophiocordyceps genomes reveal a high diversity of potential behavioral manipulation genes and a possible major role for enterotoxins.</title>
        <authorList>
            <person name="De Bekker C."/>
            <person name="Evans H.C."/>
            <person name="Brachmann A."/>
            <person name="Hughes D.P."/>
        </authorList>
    </citation>
    <scope>NUCLEOTIDE SEQUENCE [LARGE SCALE GENOMIC DNA]</scope>
    <source>
        <strain evidence="5 6">Map64</strain>
    </source>
</reference>
<evidence type="ECO:0000313" key="5">
    <source>
        <dbReference type="EMBL" id="PHH61054.1"/>
    </source>
</evidence>
<evidence type="ECO:0000256" key="3">
    <source>
        <dbReference type="SAM" id="SignalP"/>
    </source>
</evidence>
<feature type="chain" id="PRO_5012360959" description="DUF7137 domain-containing protein" evidence="3">
    <location>
        <begin position="24"/>
        <end position="292"/>
    </location>
</feature>
<feature type="transmembrane region" description="Helical" evidence="2">
    <location>
        <begin position="270"/>
        <end position="291"/>
    </location>
</feature>
<feature type="compositionally biased region" description="Polar residues" evidence="1">
    <location>
        <begin position="78"/>
        <end position="92"/>
    </location>
</feature>
<keyword evidence="3" id="KW-0732">Signal</keyword>
<feature type="domain" description="DUF7137" evidence="4">
    <location>
        <begin position="120"/>
        <end position="254"/>
    </location>
</feature>
<feature type="compositionally biased region" description="Polar residues" evidence="1">
    <location>
        <begin position="45"/>
        <end position="56"/>
    </location>
</feature>
<feature type="compositionally biased region" description="Low complexity" evidence="1">
    <location>
        <begin position="58"/>
        <end position="77"/>
    </location>
</feature>
<organism evidence="5 6">
    <name type="scientific">Ophiocordyceps australis</name>
    <dbReference type="NCBI Taxonomy" id="1399860"/>
    <lineage>
        <taxon>Eukaryota</taxon>
        <taxon>Fungi</taxon>
        <taxon>Dikarya</taxon>
        <taxon>Ascomycota</taxon>
        <taxon>Pezizomycotina</taxon>
        <taxon>Sordariomycetes</taxon>
        <taxon>Hypocreomycetidae</taxon>
        <taxon>Hypocreales</taxon>
        <taxon>Ophiocordycipitaceae</taxon>
        <taxon>Ophiocordyceps</taxon>
    </lineage>
</organism>
<dbReference type="PANTHER" id="PTHR42028:SF1">
    <property type="entry name" value="YALI0E30657P"/>
    <property type="match status" value="1"/>
</dbReference>
<protein>
    <recommendedName>
        <fullName evidence="4">DUF7137 domain-containing protein</fullName>
    </recommendedName>
</protein>
<name>A0A2C5Y264_9HYPO</name>